<proteinExistence type="inferred from homology"/>
<evidence type="ECO:0000259" key="9">
    <source>
        <dbReference type="PROSITE" id="PS51819"/>
    </source>
</evidence>
<evidence type="ECO:0000256" key="6">
    <source>
        <dbReference type="ARBA" id="ARBA00023002"/>
    </source>
</evidence>
<dbReference type="PANTHER" id="PTHR43279">
    <property type="entry name" value="CATECHOL-2,3-DIOXYGENASE"/>
    <property type="match status" value="1"/>
</dbReference>
<dbReference type="InterPro" id="IPR037523">
    <property type="entry name" value="VOC_core"/>
</dbReference>
<dbReference type="PROSITE" id="PS00082">
    <property type="entry name" value="EXTRADIOL_DIOXYGENAS"/>
    <property type="match status" value="1"/>
</dbReference>
<comment type="cofactor">
    <cofactor evidence="1 8">
        <name>Fe(2+)</name>
        <dbReference type="ChEBI" id="CHEBI:29033"/>
    </cofactor>
</comment>
<comment type="similarity">
    <text evidence="2 8">Belongs to the extradiol ring-cleavage dioxygenase family.</text>
</comment>
<evidence type="ECO:0000256" key="2">
    <source>
        <dbReference type="ARBA" id="ARBA00008784"/>
    </source>
</evidence>
<keyword evidence="5 8" id="KW-0223">Dioxygenase</keyword>
<evidence type="ECO:0000256" key="8">
    <source>
        <dbReference type="RuleBase" id="RU000683"/>
    </source>
</evidence>
<dbReference type="EMBL" id="BMDD01000005">
    <property type="protein sequence ID" value="GGH84210.1"/>
    <property type="molecule type" value="Genomic_DNA"/>
</dbReference>
<keyword evidence="11" id="KW-1185">Reference proteome</keyword>
<sequence length="287" mass="30737">MSSYRIHPEAHMGRVQLKVSQIERSVHFYSEVIGLELLARTEKTAEFGAGGSEVLLGIEEVPQAQIMRPQSVTGLYHFAILLPDRAALGTTLRHLAETGMSIGQGDHLVSEAFYLNDPDGNGIEIYADRPRSQWQKDAKGEYVMATDPVDVESLLKLAGAWNGLPSGTVIGHVHLHVGNLSDARKFYVDGLGFDVVLHFGNAALFVSAGGYHHHMGLNTWAGVGAPAAPANAVGLKYFTIVYPNAGERDQAVTALREAGIEVADTPEGPSALDPFGNRAVLVTASLS</sequence>
<feature type="domain" description="VOC" evidence="9">
    <location>
        <begin position="11"/>
        <end position="128"/>
    </location>
</feature>
<evidence type="ECO:0000313" key="11">
    <source>
        <dbReference type="Proteomes" id="UP000605427"/>
    </source>
</evidence>
<dbReference type="Proteomes" id="UP000605427">
    <property type="component" value="Unassembled WGS sequence"/>
</dbReference>
<name>A0ABQ2A185_9BACL</name>
<gene>
    <name evidence="10" type="primary">catE</name>
    <name evidence="10" type="ORF">GCM10007362_38730</name>
</gene>
<reference evidence="11" key="1">
    <citation type="journal article" date="2019" name="Int. J. Syst. Evol. Microbiol.">
        <title>The Global Catalogue of Microorganisms (GCM) 10K type strain sequencing project: providing services to taxonomists for standard genome sequencing and annotation.</title>
        <authorList>
            <consortium name="The Broad Institute Genomics Platform"/>
            <consortium name="The Broad Institute Genome Sequencing Center for Infectious Disease"/>
            <person name="Wu L."/>
            <person name="Ma J."/>
        </authorList>
    </citation>
    <scope>NUCLEOTIDE SEQUENCE [LARGE SCALE GENOMIC DNA]</scope>
    <source>
        <strain evidence="11">CCM 8702</strain>
    </source>
</reference>
<dbReference type="CDD" id="cd07255">
    <property type="entry name" value="VOC_BsCatE_like_N"/>
    <property type="match status" value="1"/>
</dbReference>
<evidence type="ECO:0000256" key="5">
    <source>
        <dbReference type="ARBA" id="ARBA00022964"/>
    </source>
</evidence>
<accession>A0ABQ2A185</accession>
<keyword evidence="6 8" id="KW-0560">Oxidoreductase</keyword>
<evidence type="ECO:0000256" key="4">
    <source>
        <dbReference type="ARBA" id="ARBA00022797"/>
    </source>
</evidence>
<keyword evidence="3" id="KW-0479">Metal-binding</keyword>
<dbReference type="Pfam" id="PF00903">
    <property type="entry name" value="Glyoxalase"/>
    <property type="match status" value="2"/>
</dbReference>
<dbReference type="InterPro" id="IPR000486">
    <property type="entry name" value="Xdiol_ring_cleave_dOase_1/2"/>
</dbReference>
<organism evidence="10 11">
    <name type="scientific">Saccharibacillus endophyticus</name>
    <dbReference type="NCBI Taxonomy" id="2060666"/>
    <lineage>
        <taxon>Bacteria</taxon>
        <taxon>Bacillati</taxon>
        <taxon>Bacillota</taxon>
        <taxon>Bacilli</taxon>
        <taxon>Bacillales</taxon>
        <taxon>Paenibacillaceae</taxon>
        <taxon>Saccharibacillus</taxon>
    </lineage>
</organism>
<evidence type="ECO:0000256" key="1">
    <source>
        <dbReference type="ARBA" id="ARBA00001954"/>
    </source>
</evidence>
<dbReference type="PROSITE" id="PS51819">
    <property type="entry name" value="VOC"/>
    <property type="match status" value="2"/>
</dbReference>
<feature type="domain" description="VOC" evidence="9">
    <location>
        <begin position="169"/>
        <end position="287"/>
    </location>
</feature>
<evidence type="ECO:0000256" key="3">
    <source>
        <dbReference type="ARBA" id="ARBA00022723"/>
    </source>
</evidence>
<dbReference type="InterPro" id="IPR018146">
    <property type="entry name" value="Glyoxalase_1_CS"/>
</dbReference>
<dbReference type="Gene3D" id="3.10.180.10">
    <property type="entry name" value="2,3-Dihydroxybiphenyl 1,2-Dioxygenase, domain 1"/>
    <property type="match status" value="2"/>
</dbReference>
<dbReference type="PROSITE" id="PS00934">
    <property type="entry name" value="GLYOXALASE_I_1"/>
    <property type="match status" value="1"/>
</dbReference>
<dbReference type="PANTHER" id="PTHR43279:SF1">
    <property type="entry name" value="CATECHOL-2,3-DIOXYGENASE"/>
    <property type="match status" value="1"/>
</dbReference>
<dbReference type="InterPro" id="IPR004360">
    <property type="entry name" value="Glyas_Fos-R_dOase_dom"/>
</dbReference>
<keyword evidence="7 8" id="KW-0408">Iron</keyword>
<keyword evidence="4 8" id="KW-0058">Aromatic hydrocarbons catabolism</keyword>
<dbReference type="SUPFAM" id="SSF54593">
    <property type="entry name" value="Glyoxalase/Bleomycin resistance protein/Dihydroxybiphenyl dioxygenase"/>
    <property type="match status" value="2"/>
</dbReference>
<evidence type="ECO:0000256" key="7">
    <source>
        <dbReference type="ARBA" id="ARBA00023004"/>
    </source>
</evidence>
<evidence type="ECO:0000313" key="10">
    <source>
        <dbReference type="EMBL" id="GGH84210.1"/>
    </source>
</evidence>
<comment type="caution">
    <text evidence="10">The sequence shown here is derived from an EMBL/GenBank/DDBJ whole genome shotgun (WGS) entry which is preliminary data.</text>
</comment>
<dbReference type="InterPro" id="IPR029068">
    <property type="entry name" value="Glyas_Bleomycin-R_OHBP_Dase"/>
</dbReference>
<protein>
    <submittedName>
        <fullName evidence="10">Catechol-2,3-dioxygenase</fullName>
    </submittedName>
</protein>
<dbReference type="RefSeq" id="WP_172241069.1">
    <property type="nucleotide sequence ID" value="NZ_BMDD01000005.1"/>
</dbReference>